<evidence type="ECO:0000256" key="1">
    <source>
        <dbReference type="SAM" id="MobiDB-lite"/>
    </source>
</evidence>
<feature type="region of interest" description="Disordered" evidence="1">
    <location>
        <begin position="1"/>
        <end position="48"/>
    </location>
</feature>
<feature type="compositionally biased region" description="Low complexity" evidence="1">
    <location>
        <begin position="19"/>
        <end position="40"/>
    </location>
</feature>
<sequence>MATEEPKDPLKSMDWKTVSSEAGSETSTAGATTTSTTTSGPVTKKRLPRKVRQIPDYYFLPRRPWPQAIAVTAAYAAAGIGAGMLIEAWINKKMEEDGGVVWEMGKTSKR</sequence>
<feature type="compositionally biased region" description="Basic and acidic residues" evidence="1">
    <location>
        <begin position="1"/>
        <end position="14"/>
    </location>
</feature>
<dbReference type="Proteomes" id="UP001180020">
    <property type="component" value="Unassembled WGS sequence"/>
</dbReference>
<protein>
    <submittedName>
        <fullName evidence="3">Uncharacterized protein</fullName>
    </submittedName>
</protein>
<name>A0AAV9FFI4_ACOCL</name>
<dbReference type="PANTHER" id="PTHR36797:SF3">
    <property type="entry name" value="OS01G0258600 PROTEIN"/>
    <property type="match status" value="1"/>
</dbReference>
<comment type="caution">
    <text evidence="3">The sequence shown here is derived from an EMBL/GenBank/DDBJ whole genome shotgun (WGS) entry which is preliminary data.</text>
</comment>
<feature type="transmembrane region" description="Helical" evidence="2">
    <location>
        <begin position="65"/>
        <end position="86"/>
    </location>
</feature>
<dbReference type="PANTHER" id="PTHR36797">
    <property type="entry name" value="OS01G0258600 PROTEIN"/>
    <property type="match status" value="1"/>
</dbReference>
<gene>
    <name evidence="3" type="ORF">QJS10_CPA02g01000</name>
</gene>
<keyword evidence="4" id="KW-1185">Reference proteome</keyword>
<organism evidence="3 4">
    <name type="scientific">Acorus calamus</name>
    <name type="common">Sweet flag</name>
    <dbReference type="NCBI Taxonomy" id="4465"/>
    <lineage>
        <taxon>Eukaryota</taxon>
        <taxon>Viridiplantae</taxon>
        <taxon>Streptophyta</taxon>
        <taxon>Embryophyta</taxon>
        <taxon>Tracheophyta</taxon>
        <taxon>Spermatophyta</taxon>
        <taxon>Magnoliopsida</taxon>
        <taxon>Liliopsida</taxon>
        <taxon>Acoraceae</taxon>
        <taxon>Acorus</taxon>
    </lineage>
</organism>
<reference evidence="3" key="1">
    <citation type="journal article" date="2023" name="Nat. Commun.">
        <title>Diploid and tetraploid genomes of Acorus and the evolution of monocots.</title>
        <authorList>
            <person name="Ma L."/>
            <person name="Liu K.W."/>
            <person name="Li Z."/>
            <person name="Hsiao Y.Y."/>
            <person name="Qi Y."/>
            <person name="Fu T."/>
            <person name="Tang G.D."/>
            <person name="Zhang D."/>
            <person name="Sun W.H."/>
            <person name="Liu D.K."/>
            <person name="Li Y."/>
            <person name="Chen G.Z."/>
            <person name="Liu X.D."/>
            <person name="Liao X.Y."/>
            <person name="Jiang Y.T."/>
            <person name="Yu X."/>
            <person name="Hao Y."/>
            <person name="Huang J."/>
            <person name="Zhao X.W."/>
            <person name="Ke S."/>
            <person name="Chen Y.Y."/>
            <person name="Wu W.L."/>
            <person name="Hsu J.L."/>
            <person name="Lin Y.F."/>
            <person name="Huang M.D."/>
            <person name="Li C.Y."/>
            <person name="Huang L."/>
            <person name="Wang Z.W."/>
            <person name="Zhao X."/>
            <person name="Zhong W.Y."/>
            <person name="Peng D.H."/>
            <person name="Ahmad S."/>
            <person name="Lan S."/>
            <person name="Zhang J.S."/>
            <person name="Tsai W.C."/>
            <person name="Van de Peer Y."/>
            <person name="Liu Z.J."/>
        </authorList>
    </citation>
    <scope>NUCLEOTIDE SEQUENCE</scope>
    <source>
        <strain evidence="3">CP</strain>
    </source>
</reference>
<accession>A0AAV9FFI4</accession>
<keyword evidence="2" id="KW-0472">Membrane</keyword>
<evidence type="ECO:0000256" key="2">
    <source>
        <dbReference type="SAM" id="Phobius"/>
    </source>
</evidence>
<dbReference type="AlphaFoldDB" id="A0AAV9FFI4"/>
<evidence type="ECO:0000313" key="3">
    <source>
        <dbReference type="EMBL" id="KAK1324182.1"/>
    </source>
</evidence>
<proteinExistence type="predicted"/>
<reference evidence="3" key="2">
    <citation type="submission" date="2023-06" db="EMBL/GenBank/DDBJ databases">
        <authorList>
            <person name="Ma L."/>
            <person name="Liu K.-W."/>
            <person name="Li Z."/>
            <person name="Hsiao Y.-Y."/>
            <person name="Qi Y."/>
            <person name="Fu T."/>
            <person name="Tang G."/>
            <person name="Zhang D."/>
            <person name="Sun W.-H."/>
            <person name="Liu D.-K."/>
            <person name="Li Y."/>
            <person name="Chen G.-Z."/>
            <person name="Liu X.-D."/>
            <person name="Liao X.-Y."/>
            <person name="Jiang Y.-T."/>
            <person name="Yu X."/>
            <person name="Hao Y."/>
            <person name="Huang J."/>
            <person name="Zhao X.-W."/>
            <person name="Ke S."/>
            <person name="Chen Y.-Y."/>
            <person name="Wu W.-L."/>
            <person name="Hsu J.-L."/>
            <person name="Lin Y.-F."/>
            <person name="Huang M.-D."/>
            <person name="Li C.-Y."/>
            <person name="Huang L."/>
            <person name="Wang Z.-W."/>
            <person name="Zhao X."/>
            <person name="Zhong W.-Y."/>
            <person name="Peng D.-H."/>
            <person name="Ahmad S."/>
            <person name="Lan S."/>
            <person name="Zhang J.-S."/>
            <person name="Tsai W.-C."/>
            <person name="Van De Peer Y."/>
            <person name="Liu Z.-J."/>
        </authorList>
    </citation>
    <scope>NUCLEOTIDE SEQUENCE</scope>
    <source>
        <strain evidence="3">CP</strain>
        <tissue evidence="3">Leaves</tissue>
    </source>
</reference>
<evidence type="ECO:0000313" key="4">
    <source>
        <dbReference type="Proteomes" id="UP001180020"/>
    </source>
</evidence>
<keyword evidence="2" id="KW-1133">Transmembrane helix</keyword>
<dbReference type="EMBL" id="JAUJYO010000002">
    <property type="protein sequence ID" value="KAK1324182.1"/>
    <property type="molecule type" value="Genomic_DNA"/>
</dbReference>
<keyword evidence="2" id="KW-0812">Transmembrane</keyword>